<reference evidence="1" key="1">
    <citation type="submission" date="2022-10" db="EMBL/GenBank/DDBJ databases">
        <title>Culturing micro-colonial fungi from biological soil crusts in the Mojave desert and describing Neophaeococcomyces mojavensis, and introducing the new genera and species Taxawa tesnikishii.</title>
        <authorList>
            <person name="Kurbessoian T."/>
            <person name="Stajich J.E."/>
        </authorList>
    </citation>
    <scope>NUCLEOTIDE SEQUENCE</scope>
    <source>
        <strain evidence="1">JES_115</strain>
    </source>
</reference>
<keyword evidence="2" id="KW-1185">Reference proteome</keyword>
<accession>A0ACC2YS42</accession>
<keyword evidence="1" id="KW-0808">Transferase</keyword>
<organism evidence="1 2">
    <name type="scientific">Coniosporium tulheliwenetii</name>
    <dbReference type="NCBI Taxonomy" id="3383036"/>
    <lineage>
        <taxon>Eukaryota</taxon>
        <taxon>Fungi</taxon>
        <taxon>Dikarya</taxon>
        <taxon>Ascomycota</taxon>
        <taxon>Pezizomycotina</taxon>
        <taxon>Dothideomycetes</taxon>
        <taxon>Dothideomycetes incertae sedis</taxon>
        <taxon>Coniosporium</taxon>
    </lineage>
</organism>
<sequence>MATMGDKNQVTPLHEMGAKALWTHELEALLLEGRLDLVVHSLKDMPTQLPASLSIGAIFPAKTPATPSSCVPPSSLLHLPSPQLPRPPLHPPPGSVIGTSSVRRSAQLVRLYPHLTFASVRGNVGTRLSKLDAPDSPYSALILAAAGLLRLGLGDRITALLSSREGGILHAVGQGALGIEVREADGDISRILGKVGCERTTRMCLAERSLMRTLEGGCSVPIGVETEWVDAVRGAGDGEEALTDVAAKPAPEDQNQSNRTVEGKENGTEVTSGQKDDSAAGILTFRAIVVSLDGKEAAEGEMTRRIASREDADQFGWDMARLLVERGADKILEKINLNRNIIHEQGDA</sequence>
<evidence type="ECO:0000313" key="1">
    <source>
        <dbReference type="EMBL" id="KAJ9637912.1"/>
    </source>
</evidence>
<dbReference type="EC" id="2.5.1.61" evidence="1"/>
<comment type="caution">
    <text evidence="1">The sequence shown here is derived from an EMBL/GenBank/DDBJ whole genome shotgun (WGS) entry which is preliminary data.</text>
</comment>
<evidence type="ECO:0000313" key="2">
    <source>
        <dbReference type="Proteomes" id="UP001172680"/>
    </source>
</evidence>
<proteinExistence type="predicted"/>
<name>A0ACC2YS42_9PEZI</name>
<dbReference type="Proteomes" id="UP001172680">
    <property type="component" value="Unassembled WGS sequence"/>
</dbReference>
<gene>
    <name evidence="1" type="primary">HEM3</name>
    <name evidence="1" type="ORF">H2199_007407</name>
</gene>
<protein>
    <submittedName>
        <fullName evidence="1">Porphobilinogen deaminase</fullName>
        <ecNumber evidence="1">2.5.1.61</ecNumber>
    </submittedName>
</protein>
<dbReference type="EMBL" id="JAPDRP010000022">
    <property type="protein sequence ID" value="KAJ9637912.1"/>
    <property type="molecule type" value="Genomic_DNA"/>
</dbReference>